<evidence type="ECO:0000313" key="3">
    <source>
        <dbReference type="Proteomes" id="UP000799757"/>
    </source>
</evidence>
<feature type="compositionally biased region" description="Basic and acidic residues" evidence="1">
    <location>
        <begin position="187"/>
        <end position="203"/>
    </location>
</feature>
<protein>
    <submittedName>
        <fullName evidence="2">Uncharacterized protein</fullName>
    </submittedName>
</protein>
<proteinExistence type="predicted"/>
<evidence type="ECO:0000256" key="1">
    <source>
        <dbReference type="SAM" id="MobiDB-lite"/>
    </source>
</evidence>
<feature type="compositionally biased region" description="Polar residues" evidence="1">
    <location>
        <begin position="232"/>
        <end position="248"/>
    </location>
</feature>
<feature type="region of interest" description="Disordered" evidence="1">
    <location>
        <begin position="176"/>
        <end position="309"/>
    </location>
</feature>
<organism evidence="2 3">
    <name type="scientific">Melanomma pulvis-pyrius CBS 109.77</name>
    <dbReference type="NCBI Taxonomy" id="1314802"/>
    <lineage>
        <taxon>Eukaryota</taxon>
        <taxon>Fungi</taxon>
        <taxon>Dikarya</taxon>
        <taxon>Ascomycota</taxon>
        <taxon>Pezizomycotina</taxon>
        <taxon>Dothideomycetes</taxon>
        <taxon>Pleosporomycetidae</taxon>
        <taxon>Pleosporales</taxon>
        <taxon>Melanommataceae</taxon>
        <taxon>Melanomma</taxon>
    </lineage>
</organism>
<gene>
    <name evidence="2" type="ORF">K505DRAFT_242452</name>
</gene>
<reference evidence="2" key="1">
    <citation type="journal article" date="2020" name="Stud. Mycol.">
        <title>101 Dothideomycetes genomes: a test case for predicting lifestyles and emergence of pathogens.</title>
        <authorList>
            <person name="Haridas S."/>
            <person name="Albert R."/>
            <person name="Binder M."/>
            <person name="Bloem J."/>
            <person name="Labutti K."/>
            <person name="Salamov A."/>
            <person name="Andreopoulos B."/>
            <person name="Baker S."/>
            <person name="Barry K."/>
            <person name="Bills G."/>
            <person name="Bluhm B."/>
            <person name="Cannon C."/>
            <person name="Castanera R."/>
            <person name="Culley D."/>
            <person name="Daum C."/>
            <person name="Ezra D."/>
            <person name="Gonzalez J."/>
            <person name="Henrissat B."/>
            <person name="Kuo A."/>
            <person name="Liang C."/>
            <person name="Lipzen A."/>
            <person name="Lutzoni F."/>
            <person name="Magnuson J."/>
            <person name="Mondo S."/>
            <person name="Nolan M."/>
            <person name="Ohm R."/>
            <person name="Pangilinan J."/>
            <person name="Park H.-J."/>
            <person name="Ramirez L."/>
            <person name="Alfaro M."/>
            <person name="Sun H."/>
            <person name="Tritt A."/>
            <person name="Yoshinaga Y."/>
            <person name="Zwiers L.-H."/>
            <person name="Turgeon B."/>
            <person name="Goodwin S."/>
            <person name="Spatafora J."/>
            <person name="Crous P."/>
            <person name="Grigoriev I."/>
        </authorList>
    </citation>
    <scope>NUCLEOTIDE SEQUENCE</scope>
    <source>
        <strain evidence="2">CBS 109.77</strain>
    </source>
</reference>
<accession>A0A6A6XDD8</accession>
<feature type="compositionally biased region" description="Pro residues" evidence="1">
    <location>
        <begin position="300"/>
        <end position="309"/>
    </location>
</feature>
<keyword evidence="3" id="KW-1185">Reference proteome</keyword>
<sequence length="309" mass="34568">MTPNLLLATQTLFSPHRWFSKSRSERPTRKTEHWDSPIPGYYEYIPGRGWYLIATDKDASSEVDSDSTAVEGGLVAAATMKPAKAKEITRMTQPVAVKYSKVLKRYLLAPDYEMRKRYGVIKDSRGRSVQVGFFRLDDGIAWVQCWDAEGEFIPGPYKLWCIDTRTDMFRHMLRKDDPDYVPSRQNSFERDPSTRRRSQDSRSTHYRTSGPGTPREGPSAPSTRPNSIRGLTPSNPTSHPGSQANSRRNSLKRSPSIPLEEARAALKAMAQAQVASVKSSASSAESIRRGRQDPVAATPTPKPTPTPIN</sequence>
<dbReference type="Proteomes" id="UP000799757">
    <property type="component" value="Unassembled WGS sequence"/>
</dbReference>
<feature type="compositionally biased region" description="Low complexity" evidence="1">
    <location>
        <begin position="265"/>
        <end position="285"/>
    </location>
</feature>
<name>A0A6A6XDD8_9PLEO</name>
<dbReference type="EMBL" id="MU001896">
    <property type="protein sequence ID" value="KAF2794288.1"/>
    <property type="molecule type" value="Genomic_DNA"/>
</dbReference>
<evidence type="ECO:0000313" key="2">
    <source>
        <dbReference type="EMBL" id="KAF2794288.1"/>
    </source>
</evidence>
<dbReference type="AlphaFoldDB" id="A0A6A6XDD8"/>
<dbReference type="OrthoDB" id="3880384at2759"/>